<evidence type="ECO:0000259" key="1">
    <source>
        <dbReference type="Pfam" id="PF02464"/>
    </source>
</evidence>
<dbReference type="AlphaFoldDB" id="A0AA41XEN5"/>
<evidence type="ECO:0000313" key="3">
    <source>
        <dbReference type="Proteomes" id="UP001165587"/>
    </source>
</evidence>
<protein>
    <submittedName>
        <fullName evidence="2">CinA family protein</fullName>
    </submittedName>
</protein>
<reference evidence="2" key="1">
    <citation type="submission" date="2022-08" db="EMBL/GenBank/DDBJ databases">
        <authorList>
            <person name="Deng Y."/>
            <person name="Han X.-F."/>
            <person name="Zhang Y.-Q."/>
        </authorList>
    </citation>
    <scope>NUCLEOTIDE SEQUENCE</scope>
    <source>
        <strain evidence="2">CPCC 203407</strain>
    </source>
</reference>
<organism evidence="2 3">
    <name type="scientific">Herbiconiux oxytropis</name>
    <dbReference type="NCBI Taxonomy" id="2970915"/>
    <lineage>
        <taxon>Bacteria</taxon>
        <taxon>Bacillati</taxon>
        <taxon>Actinomycetota</taxon>
        <taxon>Actinomycetes</taxon>
        <taxon>Micrococcales</taxon>
        <taxon>Microbacteriaceae</taxon>
        <taxon>Herbiconiux</taxon>
    </lineage>
</organism>
<accession>A0AA41XEN5</accession>
<dbReference type="Gene3D" id="3.90.950.20">
    <property type="entry name" value="CinA-like"/>
    <property type="match status" value="1"/>
</dbReference>
<gene>
    <name evidence="2" type="ORF">N1028_00185</name>
</gene>
<dbReference type="RefSeq" id="WP_259524730.1">
    <property type="nucleotide sequence ID" value="NZ_JANLCK010000001.1"/>
</dbReference>
<dbReference type="InterPro" id="IPR036653">
    <property type="entry name" value="CinA-like_C"/>
</dbReference>
<sequence>MSETVASRIIASLTRSRTTIAVAESLTGGLLTSALVDVPGASAVLHGGVVAYDTALKHSVLGVDAEVLAAHGAVHPDVAMQMAVGVRTALEVRGEPAAIGLSTTGVAGPEPQDGHDAGVVFIGLAIGHDVRSFPLRLEGDRRSIREQTVERALEILEDFL</sequence>
<proteinExistence type="predicted"/>
<dbReference type="SUPFAM" id="SSF142433">
    <property type="entry name" value="CinA-like"/>
    <property type="match status" value="1"/>
</dbReference>
<evidence type="ECO:0000313" key="2">
    <source>
        <dbReference type="EMBL" id="MCS5724308.1"/>
    </source>
</evidence>
<name>A0AA41XEN5_9MICO</name>
<dbReference type="Proteomes" id="UP001165587">
    <property type="component" value="Unassembled WGS sequence"/>
</dbReference>
<feature type="domain" description="CinA C-terminal" evidence="1">
    <location>
        <begin position="3"/>
        <end position="159"/>
    </location>
</feature>
<dbReference type="InterPro" id="IPR008136">
    <property type="entry name" value="CinA_C"/>
</dbReference>
<dbReference type="NCBIfam" id="TIGR00199">
    <property type="entry name" value="PncC_domain"/>
    <property type="match status" value="1"/>
</dbReference>
<keyword evidence="3" id="KW-1185">Reference proteome</keyword>
<dbReference type="Pfam" id="PF02464">
    <property type="entry name" value="CinA"/>
    <property type="match status" value="1"/>
</dbReference>
<dbReference type="EMBL" id="JANLCK010000001">
    <property type="protein sequence ID" value="MCS5724308.1"/>
    <property type="molecule type" value="Genomic_DNA"/>
</dbReference>
<comment type="caution">
    <text evidence="2">The sequence shown here is derived from an EMBL/GenBank/DDBJ whole genome shotgun (WGS) entry which is preliminary data.</text>
</comment>